<dbReference type="Pfam" id="PF05426">
    <property type="entry name" value="Alginate_lyase"/>
    <property type="match status" value="1"/>
</dbReference>
<name>A0ABR2WVK1_9FUNG</name>
<accession>A0ABR2WVK1</accession>
<reference evidence="5 6" key="1">
    <citation type="submission" date="2023-04" db="EMBL/GenBank/DDBJ databases">
        <title>Genome of Basidiobolus ranarum AG-B5.</title>
        <authorList>
            <person name="Stajich J.E."/>
            <person name="Carter-House D."/>
            <person name="Gryganskyi A."/>
        </authorList>
    </citation>
    <scope>NUCLEOTIDE SEQUENCE [LARGE SCALE GENOMIC DNA]</scope>
    <source>
        <strain evidence="5 6">AG-B5</strain>
    </source>
</reference>
<protein>
    <recommendedName>
        <fullName evidence="4">Alginate lyase domain-containing protein</fullName>
    </recommendedName>
</protein>
<feature type="compositionally biased region" description="Polar residues" evidence="3">
    <location>
        <begin position="52"/>
        <end position="65"/>
    </location>
</feature>
<sequence length="444" mass="50627">MNRLKEKINLVSEKLEEIGISIHPKPDSSAKPPSNPSSNQPLSSTSPVPHSGGQTTKTDNDSFCQNVVAPNEPYTRFIDYLAVQRQAQNKETISKDKLKYLQKVADRSLEKGPFTITCNPHLPPSNDPRDFVSHAPYFWPDESAADPTTAPYVRRDGKKNPRVDELPCQKQLEDMCSEVANLALQYAFSLEPKYLDHAWSLLRVFFINEKTRMNPNAQFGQIRPNWSSSGELTGLIGIRALTQVANTLPLLYTEQHRQEYQAIQQWFSEMITWMLTSEIGRKAFDCANNHCSYFHVQLCTYLRFINRNEEAKSYLENFFAQKIPGQITAEGDQPLEAERADYVKYMFFNLEALVYLAKLSEVLGFNAWDADNQAILRATEYVITHTLKGKYDAKGSFVVRVVNEHYGDPHNIFQKFLASETTKLKPSIRCPGMSQLWSHSDKLA</sequence>
<comment type="caution">
    <text evidence="5">The sequence shown here is derived from an EMBL/GenBank/DDBJ whole genome shotgun (WGS) entry which is preliminary data.</text>
</comment>
<feature type="compositionally biased region" description="Low complexity" evidence="3">
    <location>
        <begin position="27"/>
        <end position="47"/>
    </location>
</feature>
<evidence type="ECO:0000256" key="3">
    <source>
        <dbReference type="SAM" id="MobiDB-lite"/>
    </source>
</evidence>
<evidence type="ECO:0000256" key="2">
    <source>
        <dbReference type="ARBA" id="ARBA00023239"/>
    </source>
</evidence>
<keyword evidence="1" id="KW-0732">Signal</keyword>
<feature type="region of interest" description="Disordered" evidence="3">
    <location>
        <begin position="19"/>
        <end position="65"/>
    </location>
</feature>
<dbReference type="InterPro" id="IPR008397">
    <property type="entry name" value="Alginate_lyase_dom"/>
</dbReference>
<keyword evidence="2" id="KW-0456">Lyase</keyword>
<dbReference type="InterPro" id="IPR008929">
    <property type="entry name" value="Chondroitin_lyas"/>
</dbReference>
<dbReference type="Gene3D" id="1.50.10.100">
    <property type="entry name" value="Chondroitin AC/alginate lyase"/>
    <property type="match status" value="1"/>
</dbReference>
<gene>
    <name evidence="5" type="ORF">K7432_006161</name>
</gene>
<evidence type="ECO:0000313" key="6">
    <source>
        <dbReference type="Proteomes" id="UP001479436"/>
    </source>
</evidence>
<proteinExistence type="predicted"/>
<evidence type="ECO:0000256" key="1">
    <source>
        <dbReference type="ARBA" id="ARBA00022729"/>
    </source>
</evidence>
<organism evidence="5 6">
    <name type="scientific">Basidiobolus ranarum</name>
    <dbReference type="NCBI Taxonomy" id="34480"/>
    <lineage>
        <taxon>Eukaryota</taxon>
        <taxon>Fungi</taxon>
        <taxon>Fungi incertae sedis</taxon>
        <taxon>Zoopagomycota</taxon>
        <taxon>Entomophthoromycotina</taxon>
        <taxon>Basidiobolomycetes</taxon>
        <taxon>Basidiobolales</taxon>
        <taxon>Basidiobolaceae</taxon>
        <taxon>Basidiobolus</taxon>
    </lineage>
</organism>
<feature type="domain" description="Alginate lyase" evidence="4">
    <location>
        <begin position="119"/>
        <end position="387"/>
    </location>
</feature>
<keyword evidence="6" id="KW-1185">Reference proteome</keyword>
<dbReference type="Proteomes" id="UP001479436">
    <property type="component" value="Unassembled WGS sequence"/>
</dbReference>
<evidence type="ECO:0000313" key="5">
    <source>
        <dbReference type="EMBL" id="KAK9765476.1"/>
    </source>
</evidence>
<dbReference type="SUPFAM" id="SSF48230">
    <property type="entry name" value="Chondroitin AC/alginate lyase"/>
    <property type="match status" value="1"/>
</dbReference>
<dbReference type="EMBL" id="JASJQH010000264">
    <property type="protein sequence ID" value="KAK9765476.1"/>
    <property type="molecule type" value="Genomic_DNA"/>
</dbReference>
<evidence type="ECO:0000259" key="4">
    <source>
        <dbReference type="Pfam" id="PF05426"/>
    </source>
</evidence>